<dbReference type="EMBL" id="JAVFWL010000002">
    <property type="protein sequence ID" value="KAK6737024.1"/>
    <property type="molecule type" value="Genomic_DNA"/>
</dbReference>
<organism evidence="1 2">
    <name type="scientific">Necator americanus</name>
    <name type="common">Human hookworm</name>
    <dbReference type="NCBI Taxonomy" id="51031"/>
    <lineage>
        <taxon>Eukaryota</taxon>
        <taxon>Metazoa</taxon>
        <taxon>Ecdysozoa</taxon>
        <taxon>Nematoda</taxon>
        <taxon>Chromadorea</taxon>
        <taxon>Rhabditida</taxon>
        <taxon>Rhabditina</taxon>
        <taxon>Rhabditomorpha</taxon>
        <taxon>Strongyloidea</taxon>
        <taxon>Ancylostomatidae</taxon>
        <taxon>Bunostominae</taxon>
        <taxon>Necator</taxon>
    </lineage>
</organism>
<comment type="caution">
    <text evidence="1">The sequence shown here is derived from an EMBL/GenBank/DDBJ whole genome shotgun (WGS) entry which is preliminary data.</text>
</comment>
<name>A0ABR1CFU0_NECAM</name>
<dbReference type="Proteomes" id="UP001303046">
    <property type="component" value="Unassembled WGS sequence"/>
</dbReference>
<keyword evidence="2" id="KW-1185">Reference proteome</keyword>
<reference evidence="1 2" key="1">
    <citation type="submission" date="2023-08" db="EMBL/GenBank/DDBJ databases">
        <title>A Necator americanus chromosomal reference genome.</title>
        <authorList>
            <person name="Ilik V."/>
            <person name="Petrzelkova K.J."/>
            <person name="Pardy F."/>
            <person name="Fuh T."/>
            <person name="Niatou-Singa F.S."/>
            <person name="Gouil Q."/>
            <person name="Baker L."/>
            <person name="Ritchie M.E."/>
            <person name="Jex A.R."/>
            <person name="Gazzola D."/>
            <person name="Li H."/>
            <person name="Toshio Fujiwara R."/>
            <person name="Zhan B."/>
            <person name="Aroian R.V."/>
            <person name="Pafco B."/>
            <person name="Schwarz E.M."/>
        </authorList>
    </citation>
    <scope>NUCLEOTIDE SEQUENCE [LARGE SCALE GENOMIC DNA]</scope>
    <source>
        <strain evidence="1 2">Aroian</strain>
        <tissue evidence="1">Whole animal</tissue>
    </source>
</reference>
<gene>
    <name evidence="1" type="primary">Necator_chrII.g7406</name>
    <name evidence="1" type="ORF">RB195_019613</name>
</gene>
<proteinExistence type="predicted"/>
<evidence type="ECO:0000313" key="2">
    <source>
        <dbReference type="Proteomes" id="UP001303046"/>
    </source>
</evidence>
<protein>
    <submittedName>
        <fullName evidence="1">Uncharacterized protein</fullName>
    </submittedName>
</protein>
<sequence length="121" mass="12968">MHRCDQRAGAISAPLRVLTYGVRGGASLLVNTSGATLTTGGPLTSRFRGYQGSEEGDDAETLARIKINNNLGSAQESSTQSNSTMPRFKEAFLANLTPRQIRVMLPLIGGVVFSRGDSRLR</sequence>
<accession>A0ABR1CFU0</accession>
<evidence type="ECO:0000313" key="1">
    <source>
        <dbReference type="EMBL" id="KAK6737024.1"/>
    </source>
</evidence>